<organism evidence="2 3">
    <name type="scientific">Aspergillus oryzae</name>
    <name type="common">Yellow koji mold</name>
    <dbReference type="NCBI Taxonomy" id="5062"/>
    <lineage>
        <taxon>Eukaryota</taxon>
        <taxon>Fungi</taxon>
        <taxon>Dikarya</taxon>
        <taxon>Ascomycota</taxon>
        <taxon>Pezizomycotina</taxon>
        <taxon>Eurotiomycetes</taxon>
        <taxon>Eurotiomycetidae</taxon>
        <taxon>Eurotiales</taxon>
        <taxon>Aspergillaceae</taxon>
        <taxon>Aspergillus</taxon>
        <taxon>Aspergillus subgen. Circumdati</taxon>
    </lineage>
</organism>
<accession>A0A1S9DT18</accession>
<evidence type="ECO:0000313" key="3">
    <source>
        <dbReference type="Proteomes" id="UP000190312"/>
    </source>
</evidence>
<dbReference type="OMA" id="GPYPRVS"/>
<feature type="region of interest" description="Disordered" evidence="1">
    <location>
        <begin position="148"/>
        <end position="167"/>
    </location>
</feature>
<dbReference type="AlphaFoldDB" id="A0A1S9DT18"/>
<name>A0A1S9DT18_ASPOZ</name>
<evidence type="ECO:0000256" key="1">
    <source>
        <dbReference type="SAM" id="MobiDB-lite"/>
    </source>
</evidence>
<dbReference type="Proteomes" id="UP000190312">
    <property type="component" value="Unassembled WGS sequence"/>
</dbReference>
<feature type="region of interest" description="Disordered" evidence="1">
    <location>
        <begin position="1"/>
        <end position="140"/>
    </location>
</feature>
<dbReference type="VEuPathDB" id="FungiDB:AO090102000182"/>
<dbReference type="OrthoDB" id="4507145at2759"/>
<sequence length="235" mass="25391">MASFGEGPVVSHPGQGFVQTAGANNRTGRRPQDTSSGNRRRGRRNNEVSEINQRSRPSPPSGPRGYRGGNNHPANGNNRVQKQAPRQPQGPGGKTKFTPRRSRRGPGPQGAGPQHGGANNAPRNPGQHRGPYPRVSRDGDTIMRDAPALNKQPVRRPGISVPHPPPQRDVVMVDVFATPPPSEVEDVVMLDVFTTSHPVEQQFAALAIAAPQFATSTGEEPQDIEMMDAPPLYFY</sequence>
<feature type="compositionally biased region" description="Polar residues" evidence="1">
    <location>
        <begin position="72"/>
        <end position="86"/>
    </location>
</feature>
<protein>
    <submittedName>
        <fullName evidence="2">Uncharacterized protein</fullName>
    </submittedName>
</protein>
<reference evidence="2 3" key="1">
    <citation type="submission" date="2016-10" db="EMBL/GenBank/DDBJ databases">
        <title>Genome sequencing of Aspergillus oryzae BCC7051.</title>
        <authorList>
            <person name="Thammarongtham C."/>
            <person name="Vorapreeda T."/>
            <person name="Nookaew I."/>
            <person name="Srisuk T."/>
            <person name="Land M."/>
            <person name="Jeennor S."/>
            <person name="Laoteng K."/>
        </authorList>
    </citation>
    <scope>NUCLEOTIDE SEQUENCE [LARGE SCALE GENOMIC DNA]</scope>
    <source>
        <strain evidence="2 3">BCC7051</strain>
    </source>
</reference>
<comment type="caution">
    <text evidence="2">The sequence shown here is derived from an EMBL/GenBank/DDBJ whole genome shotgun (WGS) entry which is preliminary data.</text>
</comment>
<proteinExistence type="predicted"/>
<feature type="compositionally biased region" description="Polar residues" evidence="1">
    <location>
        <begin position="17"/>
        <end position="26"/>
    </location>
</feature>
<dbReference type="EMBL" id="MKZY01000003">
    <property type="protein sequence ID" value="OOO12026.1"/>
    <property type="molecule type" value="Genomic_DNA"/>
</dbReference>
<evidence type="ECO:0000313" key="2">
    <source>
        <dbReference type="EMBL" id="OOO12026.1"/>
    </source>
</evidence>
<gene>
    <name evidence="2" type="ORF">OAory_01084960</name>
</gene>